<dbReference type="InterPro" id="IPR029044">
    <property type="entry name" value="Nucleotide-diphossugar_trans"/>
</dbReference>
<reference evidence="10" key="2">
    <citation type="submission" date="2025-09" db="UniProtKB">
        <authorList>
            <consortium name="Ensembl"/>
        </authorList>
    </citation>
    <scope>IDENTIFICATION</scope>
</reference>
<evidence type="ECO:0000256" key="7">
    <source>
        <dbReference type="ARBA" id="ARBA00023034"/>
    </source>
</evidence>
<keyword evidence="4 9" id="KW-0812">Transmembrane</keyword>
<evidence type="ECO:0000256" key="5">
    <source>
        <dbReference type="ARBA" id="ARBA00022968"/>
    </source>
</evidence>
<dbReference type="Gene3D" id="3.90.550.10">
    <property type="entry name" value="Spore Coat Polysaccharide Biosynthesis Protein SpsA, Chain A"/>
    <property type="match status" value="1"/>
</dbReference>
<dbReference type="PANTHER" id="PTHR12369">
    <property type="entry name" value="CHONDROITIN SYNTHASE"/>
    <property type="match status" value="1"/>
</dbReference>
<reference evidence="10" key="1">
    <citation type="submission" date="2025-08" db="UniProtKB">
        <authorList>
            <consortium name="Ensembl"/>
        </authorList>
    </citation>
    <scope>IDENTIFICATION</scope>
</reference>
<dbReference type="Pfam" id="PF05679">
    <property type="entry name" value="CHGN"/>
    <property type="match status" value="1"/>
</dbReference>
<dbReference type="InterPro" id="IPR008428">
    <property type="entry name" value="Chond_GalNAc"/>
</dbReference>
<proteinExistence type="inferred from homology"/>
<evidence type="ECO:0000256" key="2">
    <source>
        <dbReference type="ARBA" id="ARBA00009239"/>
    </source>
</evidence>
<protein>
    <recommendedName>
        <fullName evidence="9">Hexosyltransferase</fullName>
        <ecNumber evidence="9">2.4.1.-</ecNumber>
    </recommendedName>
</protein>
<keyword evidence="6 9" id="KW-1133">Transmembrane helix</keyword>
<keyword evidence="5 9" id="KW-0735">Signal-anchor</keyword>
<evidence type="ECO:0000256" key="8">
    <source>
        <dbReference type="ARBA" id="ARBA00023136"/>
    </source>
</evidence>
<dbReference type="AlphaFoldDB" id="A0A8C5RXK5"/>
<dbReference type="Proteomes" id="UP000694406">
    <property type="component" value="Unplaced"/>
</dbReference>
<dbReference type="GeneTree" id="ENSGT01050000244857"/>
<dbReference type="GO" id="GO:0032580">
    <property type="term" value="C:Golgi cisterna membrane"/>
    <property type="evidence" value="ECO:0007669"/>
    <property type="project" value="UniProtKB-SubCell"/>
</dbReference>
<name>A0A8C5RXK5_LATLA</name>
<gene>
    <name evidence="10" type="primary">CHSY1</name>
</gene>
<evidence type="ECO:0000256" key="1">
    <source>
        <dbReference type="ARBA" id="ARBA00004447"/>
    </source>
</evidence>
<evidence type="ECO:0000313" key="11">
    <source>
        <dbReference type="Proteomes" id="UP000694406"/>
    </source>
</evidence>
<evidence type="ECO:0000256" key="6">
    <source>
        <dbReference type="ARBA" id="ARBA00022989"/>
    </source>
</evidence>
<keyword evidence="8 9" id="KW-0472">Membrane</keyword>
<evidence type="ECO:0000256" key="3">
    <source>
        <dbReference type="ARBA" id="ARBA00022679"/>
    </source>
</evidence>
<dbReference type="Ensembl" id="ENSLLTT00000008026.1">
    <property type="protein sequence ID" value="ENSLLTP00000007741.1"/>
    <property type="gene ID" value="ENSLLTG00000005857.1"/>
</dbReference>
<dbReference type="GO" id="GO:0047238">
    <property type="term" value="F:glucuronosyl-N-acetylgalactosaminyl-proteoglycan 4-beta-N-acetylgalactosaminyltransferase activity"/>
    <property type="evidence" value="ECO:0007669"/>
    <property type="project" value="TreeGrafter"/>
</dbReference>
<dbReference type="InterPro" id="IPR051227">
    <property type="entry name" value="CS_glycosyltransferase"/>
</dbReference>
<accession>A0A8C5RXK5</accession>
<feature type="transmembrane region" description="Helical" evidence="9">
    <location>
        <begin position="362"/>
        <end position="379"/>
    </location>
</feature>
<dbReference type="PANTHER" id="PTHR12369:SF42">
    <property type="entry name" value="CHONDROITIN SULFATE SYNTHASE 1"/>
    <property type="match status" value="1"/>
</dbReference>
<evidence type="ECO:0000256" key="4">
    <source>
        <dbReference type="ARBA" id="ARBA00022692"/>
    </source>
</evidence>
<organism evidence="10 11">
    <name type="scientific">Laticauda laticaudata</name>
    <name type="common">Blue-ringed sea krait</name>
    <name type="synonym">Blue-lipped sea krait</name>
    <dbReference type="NCBI Taxonomy" id="8630"/>
    <lineage>
        <taxon>Eukaryota</taxon>
        <taxon>Metazoa</taxon>
        <taxon>Chordata</taxon>
        <taxon>Craniata</taxon>
        <taxon>Vertebrata</taxon>
        <taxon>Euteleostomi</taxon>
        <taxon>Lepidosauria</taxon>
        <taxon>Squamata</taxon>
        <taxon>Bifurcata</taxon>
        <taxon>Unidentata</taxon>
        <taxon>Episquamata</taxon>
        <taxon>Toxicofera</taxon>
        <taxon>Serpentes</taxon>
        <taxon>Colubroidea</taxon>
        <taxon>Elapidae</taxon>
        <taxon>Laticaudinae</taxon>
        <taxon>Laticauda</taxon>
    </lineage>
</organism>
<dbReference type="SUPFAM" id="SSF53448">
    <property type="entry name" value="Nucleotide-diphospho-sugar transferases"/>
    <property type="match status" value="1"/>
</dbReference>
<sequence>MLFPSLLFFPIDAALRYRTIQLHREIVLMSKYSNTEVHREDLQLGIAPSFMRFQPQQREEVLEWEFLTGKYLYSMVDGQPPRRGMDSSQRQALDDVVMQVMEMINANAKTRGRIIDFKEIQYGYRRVSPIYGAEYVLDLLLLYKKHKGKKMTVPVRRHAYLQQTFSKVQFMEQDEMDAKDLINILIPLSGRFDMFVHFMANFEKTCLIPNQNVKLVVLLFNSNSNPDKVRQVELMREYHFSRALALEVGSSQFNNRSLLFFCDVDLVFTAEFLQRCRANTIIRQQIYFPIIFSQYDPKIVYSGKVPSENHYAFTQKTGFWRNYGFGIACIYKEDLIRAGGFDVSIQGWGLEDVDFIFVGNNFLHFPFAFFFFFGFLYCVEL</sequence>
<dbReference type="EC" id="2.4.1.-" evidence="9"/>
<keyword evidence="3 9" id="KW-0808">Transferase</keyword>
<comment type="similarity">
    <text evidence="2 9">Belongs to the chondroitin N-acetylgalactosaminyltransferase family.</text>
</comment>
<keyword evidence="7 9" id="KW-0333">Golgi apparatus</keyword>
<evidence type="ECO:0000256" key="9">
    <source>
        <dbReference type="RuleBase" id="RU364016"/>
    </source>
</evidence>
<evidence type="ECO:0000313" key="10">
    <source>
        <dbReference type="Ensembl" id="ENSLLTP00000007741.1"/>
    </source>
</evidence>
<keyword evidence="11" id="KW-1185">Reference proteome</keyword>
<comment type="subcellular location">
    <subcellularLocation>
        <location evidence="1 9">Golgi apparatus</location>
        <location evidence="1 9">Golgi stack membrane</location>
        <topology evidence="1 9">Single-pass type II membrane protein</topology>
    </subcellularLocation>
</comment>